<name>A0A497EKA2_9CREN</name>
<dbReference type="InterPro" id="IPR004017">
    <property type="entry name" value="Cys_rich_dom"/>
</dbReference>
<dbReference type="PANTHER" id="PTHR42947">
    <property type="entry name" value="COB--COM HETERODISULFIDE REDUCTASE SUBUNIT B 1"/>
    <property type="match status" value="1"/>
</dbReference>
<dbReference type="GO" id="GO:0016491">
    <property type="term" value="F:oxidoreductase activity"/>
    <property type="evidence" value="ECO:0007669"/>
    <property type="project" value="UniProtKB-KW"/>
</dbReference>
<evidence type="ECO:0000259" key="2">
    <source>
        <dbReference type="Pfam" id="PF02754"/>
    </source>
</evidence>
<proteinExistence type="predicted"/>
<evidence type="ECO:0000313" key="4">
    <source>
        <dbReference type="Proteomes" id="UP000278475"/>
    </source>
</evidence>
<keyword evidence="1" id="KW-0560">Oxidoreductase</keyword>
<feature type="domain" description="Cysteine-rich" evidence="2">
    <location>
        <begin position="148"/>
        <end position="200"/>
    </location>
</feature>
<gene>
    <name evidence="3" type="ORF">DRJ31_11250</name>
</gene>
<comment type="caution">
    <text evidence="3">The sequence shown here is derived from an EMBL/GenBank/DDBJ whole genome shotgun (WGS) entry which is preliminary data.</text>
</comment>
<dbReference type="Proteomes" id="UP000278475">
    <property type="component" value="Unassembled WGS sequence"/>
</dbReference>
<feature type="non-terminal residue" evidence="3">
    <location>
        <position position="206"/>
    </location>
</feature>
<dbReference type="Pfam" id="PF02754">
    <property type="entry name" value="CCG"/>
    <property type="match status" value="2"/>
</dbReference>
<organism evidence="3 4">
    <name type="scientific">Thermoproteota archaeon</name>
    <dbReference type="NCBI Taxonomy" id="2056631"/>
    <lineage>
        <taxon>Archaea</taxon>
        <taxon>Thermoproteota</taxon>
    </lineage>
</organism>
<protein>
    <submittedName>
        <fullName evidence="3">CoB--CoM heterodisulfide reductase subunit B</fullName>
    </submittedName>
</protein>
<dbReference type="InterPro" id="IPR051278">
    <property type="entry name" value="HdrB/HdrD_reductase"/>
</dbReference>
<feature type="domain" description="Cysteine-rich" evidence="2">
    <location>
        <begin position="3"/>
        <end position="83"/>
    </location>
</feature>
<accession>A0A497EKA2</accession>
<dbReference type="PANTHER" id="PTHR42947:SF1">
    <property type="entry name" value="COB--COM HETERODISULFIDE REDUCTASE SUBUNIT B 1"/>
    <property type="match status" value="1"/>
</dbReference>
<evidence type="ECO:0000256" key="1">
    <source>
        <dbReference type="ARBA" id="ARBA00023002"/>
    </source>
</evidence>
<dbReference type="EMBL" id="QMQV01000256">
    <property type="protein sequence ID" value="RLE45452.1"/>
    <property type="molecule type" value="Genomic_DNA"/>
</dbReference>
<reference evidence="3 4" key="1">
    <citation type="submission" date="2018-06" db="EMBL/GenBank/DDBJ databases">
        <title>Extensive metabolic versatility and redundancy in microbially diverse, dynamic hydrothermal sediments.</title>
        <authorList>
            <person name="Dombrowski N."/>
            <person name="Teske A."/>
            <person name="Baker B.J."/>
        </authorList>
    </citation>
    <scope>NUCLEOTIDE SEQUENCE [LARGE SCALE GENOMIC DNA]</scope>
    <source>
        <strain evidence="3">B66_G16</strain>
    </source>
</reference>
<evidence type="ECO:0000313" key="3">
    <source>
        <dbReference type="EMBL" id="RLE45452.1"/>
    </source>
</evidence>
<sequence length="206" mass="23438">MKYAYYFGCWVPARLNQYDLSTRVIARKLGIELIDLEGAGCCGAVLIRSVNFKTNLMMSARILALAENMGLDLLVLCNGCYESLIEAKNLVKTNENFREEVNTLLKSTDNLIYEGNKKVKHLIQVLYDDIGIEKLRDEIKKPLDELRVAVHYGCHILRPSDRLKFDDAENPKILDELVEVTGAKSIYWPLKLWCCGSPILAIDRNL</sequence>
<dbReference type="Gene3D" id="1.20.1050.140">
    <property type="match status" value="1"/>
</dbReference>
<dbReference type="AlphaFoldDB" id="A0A497EKA2"/>